<dbReference type="EMBL" id="CP076129">
    <property type="protein sequence ID" value="QWG09632.1"/>
    <property type="molecule type" value="Genomic_DNA"/>
</dbReference>
<dbReference type="InterPro" id="IPR026444">
    <property type="entry name" value="Secre_tail"/>
</dbReference>
<feature type="chain" id="PRO_5045580860" evidence="1">
    <location>
        <begin position="25"/>
        <end position="815"/>
    </location>
</feature>
<dbReference type="RefSeq" id="WP_144076303.1">
    <property type="nucleotide sequence ID" value="NZ_CP076129.1"/>
</dbReference>
<name>A0ABX8H231_9BACT</name>
<evidence type="ECO:0000256" key="1">
    <source>
        <dbReference type="SAM" id="SignalP"/>
    </source>
</evidence>
<protein>
    <submittedName>
        <fullName evidence="3">T9SS type A sorting domain-containing protein</fullName>
    </submittedName>
</protein>
<dbReference type="Pfam" id="PF18962">
    <property type="entry name" value="Por_Secre_tail"/>
    <property type="match status" value="1"/>
</dbReference>
<dbReference type="NCBIfam" id="TIGR04183">
    <property type="entry name" value="Por_Secre_tail"/>
    <property type="match status" value="1"/>
</dbReference>
<dbReference type="Proteomes" id="UP000682802">
    <property type="component" value="Chromosome 2"/>
</dbReference>
<keyword evidence="4" id="KW-1185">Reference proteome</keyword>
<evidence type="ECO:0000313" key="3">
    <source>
        <dbReference type="EMBL" id="QWG09632.1"/>
    </source>
</evidence>
<organism evidence="3 4">
    <name type="scientific">Flammeovirga kamogawensis</name>
    <dbReference type="NCBI Taxonomy" id="373891"/>
    <lineage>
        <taxon>Bacteria</taxon>
        <taxon>Pseudomonadati</taxon>
        <taxon>Bacteroidota</taxon>
        <taxon>Cytophagia</taxon>
        <taxon>Cytophagales</taxon>
        <taxon>Flammeovirgaceae</taxon>
        <taxon>Flammeovirga</taxon>
    </lineage>
</organism>
<sequence>MKVIIKLFITFSVLLISGCTPLVANENYKEVVAISGGNWEDPTIWSSQNVPTEANNVIIPNGIKVFIGEESETLLLGNNLTVEQGAILMLGFNGEGNRSVEINGSLVCDGTISSGRGTGSDITTGAYYSSNRSFVFNLNNEATKVSGKGYFHVKGLVFNNQYSDIKSVTVDHYNIIVDGDFTVESTSKVTIDIDHFTYLNIKGSFATTGNNVDYLKNDSWSVVNVGGIVVTDNVNLYGRNELNQSRLTILSEGSLYTQKVNNNLKASNSEQGFRLKLKEDALFRCGEFAPSPDSLASADRNLNLENSGEIRLHFSKTNESVEEILKIVEEKKPENNPEAYKLKDVIGASHIKGWYYFTDKPFLIEGIDAFKEMGSSVFKTSLSGEWGKIQTQYPYNSEWPNYSSMLGVAKNPMMDTLFSTEYIKTHAMWVNNNTKSYYKEGPDKNHDTFLYEEEQIYNLAVHFFKTYGDKDKRFILQNWEGDWMLRGSKIKWEKDDPIPTDVDWRVEGMARMFRAMMRGLERARAEYPLAKAQILLGVEFNKLFYKPTGGSEHITMMDSGIPCVLADVITKCRLDLSSWSSYDGNWSYDDTPFPYAYWTGIRIAEYFTTNTSQITDGVPVQIGEYGKNENPLFIVPKGEMNPMDEVIEDIEERYSKICGTLSALGVQYFYMWNLYGSGEQDIDLDTDDADTYTEEFLYQVLDGKWVIEPDGSWGIAAEYLIKIFNGEVNPPTSIDRDNTFANSIVIYPNPAQNELTIKANSPISSVTIYSIEGREIRTTNTISNSKIDVSELRRGYYFMKASSNNNIAIIKFFKK</sequence>
<accession>A0ABX8H231</accession>
<keyword evidence="1" id="KW-0732">Signal</keyword>
<reference evidence="3 4" key="1">
    <citation type="submission" date="2021-05" db="EMBL/GenBank/DDBJ databases">
        <title>Comparative genomic studies on the polysaccharide-degrading batcterial strains of the Flammeovirga genus.</title>
        <authorList>
            <person name="Zewei F."/>
            <person name="Zheng Z."/>
            <person name="Yu L."/>
            <person name="Ruyue G."/>
            <person name="Yanhong M."/>
            <person name="Yuanyuan C."/>
            <person name="Jingyan G."/>
            <person name="Wenjun H."/>
        </authorList>
    </citation>
    <scope>NUCLEOTIDE SEQUENCE [LARGE SCALE GENOMIC DNA]</scope>
    <source>
        <strain evidence="3 4">YS10</strain>
    </source>
</reference>
<proteinExistence type="predicted"/>
<evidence type="ECO:0000313" key="4">
    <source>
        <dbReference type="Proteomes" id="UP000682802"/>
    </source>
</evidence>
<feature type="domain" description="Secretion system C-terminal sorting" evidence="2">
    <location>
        <begin position="746"/>
        <end position="809"/>
    </location>
</feature>
<feature type="signal peptide" evidence="1">
    <location>
        <begin position="1"/>
        <end position="24"/>
    </location>
</feature>
<dbReference type="PROSITE" id="PS51257">
    <property type="entry name" value="PROKAR_LIPOPROTEIN"/>
    <property type="match status" value="1"/>
</dbReference>
<evidence type="ECO:0000259" key="2">
    <source>
        <dbReference type="Pfam" id="PF18962"/>
    </source>
</evidence>
<gene>
    <name evidence="3" type="ORF">KM029_23805</name>
</gene>